<organism evidence="2 3">
    <name type="scientific">Streptomyces javensis</name>
    <dbReference type="NCBI Taxonomy" id="114698"/>
    <lineage>
        <taxon>Bacteria</taxon>
        <taxon>Bacillati</taxon>
        <taxon>Actinomycetota</taxon>
        <taxon>Actinomycetes</taxon>
        <taxon>Kitasatosporales</taxon>
        <taxon>Streptomycetaceae</taxon>
        <taxon>Streptomyces</taxon>
        <taxon>Streptomyces violaceusniger group</taxon>
    </lineage>
</organism>
<feature type="compositionally biased region" description="Basic and acidic residues" evidence="1">
    <location>
        <begin position="75"/>
        <end position="91"/>
    </location>
</feature>
<protein>
    <submittedName>
        <fullName evidence="2">Uncharacterized protein</fullName>
    </submittedName>
</protein>
<feature type="region of interest" description="Disordered" evidence="1">
    <location>
        <begin position="75"/>
        <end position="106"/>
    </location>
</feature>
<evidence type="ECO:0000256" key="1">
    <source>
        <dbReference type="SAM" id="MobiDB-lite"/>
    </source>
</evidence>
<dbReference type="Proteomes" id="UP001500282">
    <property type="component" value="Unassembled WGS sequence"/>
</dbReference>
<reference evidence="2 3" key="1">
    <citation type="journal article" date="2019" name="Int. J. Syst. Evol. Microbiol.">
        <title>The Global Catalogue of Microorganisms (GCM) 10K type strain sequencing project: providing services to taxonomists for standard genome sequencing and annotation.</title>
        <authorList>
            <consortium name="The Broad Institute Genomics Platform"/>
            <consortium name="The Broad Institute Genome Sequencing Center for Infectious Disease"/>
            <person name="Wu L."/>
            <person name="Ma J."/>
        </authorList>
    </citation>
    <scope>NUCLEOTIDE SEQUENCE [LARGE SCALE GENOMIC DNA]</scope>
    <source>
        <strain evidence="2 3">JCM 11448</strain>
    </source>
</reference>
<comment type="caution">
    <text evidence="2">The sequence shown here is derived from an EMBL/GenBank/DDBJ whole genome shotgun (WGS) entry which is preliminary data.</text>
</comment>
<dbReference type="EMBL" id="BAAAIH010000025">
    <property type="protein sequence ID" value="GAA1280421.1"/>
    <property type="molecule type" value="Genomic_DNA"/>
</dbReference>
<keyword evidence="3" id="KW-1185">Reference proteome</keyword>
<evidence type="ECO:0000313" key="2">
    <source>
        <dbReference type="EMBL" id="GAA1280421.1"/>
    </source>
</evidence>
<name>A0ABN1X4L7_9ACTN</name>
<proteinExistence type="predicted"/>
<evidence type="ECO:0000313" key="3">
    <source>
        <dbReference type="Proteomes" id="UP001500282"/>
    </source>
</evidence>
<sequence>MRTGAQAIPSRAALASASAALTTAPGRESVGTWSGTFGTGYLLEKNMGPGPGAPDVASGIDAPPITSQLSFRHTERGAWRRAGRGDNDLAHPHPSSDPYRLTERFE</sequence>
<gene>
    <name evidence="2" type="ORF">GCM10009579_45460</name>
</gene>
<accession>A0ABN1X4L7</accession>